<comment type="caution">
    <text evidence="2">The sequence shown here is derived from an EMBL/GenBank/DDBJ whole genome shotgun (WGS) entry which is preliminary data.</text>
</comment>
<dbReference type="GO" id="GO:0016787">
    <property type="term" value="F:hydrolase activity"/>
    <property type="evidence" value="ECO:0007669"/>
    <property type="project" value="UniProtKB-KW"/>
</dbReference>
<keyword evidence="1" id="KW-0472">Membrane</keyword>
<keyword evidence="2" id="KW-0378">Hydrolase</keyword>
<name>A0AAE3FRG0_9EURY</name>
<evidence type="ECO:0000313" key="3">
    <source>
        <dbReference type="Proteomes" id="UP001202674"/>
    </source>
</evidence>
<organism evidence="2 3">
    <name type="scientific">Natranaeroarchaeum aerophilus</name>
    <dbReference type="NCBI Taxonomy" id="2917711"/>
    <lineage>
        <taxon>Archaea</taxon>
        <taxon>Methanobacteriati</taxon>
        <taxon>Methanobacteriota</taxon>
        <taxon>Stenosarchaea group</taxon>
        <taxon>Halobacteria</taxon>
        <taxon>Halobacteriales</taxon>
        <taxon>Natronoarchaeaceae</taxon>
        <taxon>Natranaeroarchaeum</taxon>
    </lineage>
</organism>
<keyword evidence="3" id="KW-1185">Reference proteome</keyword>
<feature type="transmembrane region" description="Helical" evidence="1">
    <location>
        <begin position="59"/>
        <end position="88"/>
    </location>
</feature>
<accession>A0AAE3FRG0</accession>
<sequence length="183" mass="19136">MMATTHGFVGLAIAAVVAVIAPEFAVAAAIGGIAGGIFPDLDVLAEHRRTLHFPGYYTMVALPALGLAYVVTDVVTVSIATFLVAAAVHSLSDALGGTPSAVPWESDLDHAVYLHAADRWLPAKRWVRYDGAPEDFVAGVVFAVPALVIFDGAIRYLAVTGIVVSLVYTAFRRPIGHAVAGIK</sequence>
<dbReference type="EMBL" id="JAKRVY010000006">
    <property type="protein sequence ID" value="MCL9814232.1"/>
    <property type="molecule type" value="Genomic_DNA"/>
</dbReference>
<dbReference type="RefSeq" id="WP_250597132.1">
    <property type="nucleotide sequence ID" value="NZ_JAKRVY010000006.1"/>
</dbReference>
<feature type="transmembrane region" description="Helical" evidence="1">
    <location>
        <begin position="12"/>
        <end position="38"/>
    </location>
</feature>
<evidence type="ECO:0000313" key="2">
    <source>
        <dbReference type="EMBL" id="MCL9814232.1"/>
    </source>
</evidence>
<dbReference type="Proteomes" id="UP001202674">
    <property type="component" value="Unassembled WGS sequence"/>
</dbReference>
<feature type="transmembrane region" description="Helical" evidence="1">
    <location>
        <begin position="136"/>
        <end position="168"/>
    </location>
</feature>
<reference evidence="2 3" key="1">
    <citation type="journal article" date="2022" name="Syst. Appl. Microbiol.">
        <title>Natronocalculus amylovorans gen. nov., sp. nov., and Natranaeroarchaeum aerophilus sp. nov., dominant culturable amylolytic natronoarchaea from hypersaline soda lakes in southwestern Siberia.</title>
        <authorList>
            <person name="Sorokin D.Y."/>
            <person name="Elcheninov A.G."/>
            <person name="Khizhniak T.V."/>
            <person name="Koenen M."/>
            <person name="Bale N.J."/>
            <person name="Damste J.S.S."/>
            <person name="Kublanov I.V."/>
        </authorList>
    </citation>
    <scope>NUCLEOTIDE SEQUENCE [LARGE SCALE GENOMIC DNA]</scope>
    <source>
        <strain evidence="2 3">AArc-St1-1</strain>
    </source>
</reference>
<keyword evidence="1" id="KW-1133">Transmembrane helix</keyword>
<proteinExistence type="predicted"/>
<evidence type="ECO:0000256" key="1">
    <source>
        <dbReference type="SAM" id="Phobius"/>
    </source>
</evidence>
<gene>
    <name evidence="2" type="ORF">AArcSt11_11265</name>
</gene>
<keyword evidence="1" id="KW-0812">Transmembrane</keyword>
<protein>
    <submittedName>
        <fullName evidence="2">Metal-dependent hydrolase</fullName>
    </submittedName>
</protein>
<dbReference type="AlphaFoldDB" id="A0AAE3FRG0"/>